<comment type="similarity">
    <text evidence="1 2">Belongs to the small heat shock protein (HSP20) family.</text>
</comment>
<dbReference type="Proteomes" id="UP000009071">
    <property type="component" value="Chromosome"/>
</dbReference>
<evidence type="ECO:0000256" key="2">
    <source>
        <dbReference type="RuleBase" id="RU003616"/>
    </source>
</evidence>
<protein>
    <submittedName>
        <fullName evidence="4">Heat shock protein Hsp20 family protein</fullName>
    </submittedName>
</protein>
<dbReference type="PANTHER" id="PTHR11527">
    <property type="entry name" value="HEAT-SHOCK PROTEIN 20 FAMILY MEMBER"/>
    <property type="match status" value="1"/>
</dbReference>
<name>C4XPA2_SOLM1</name>
<organism evidence="4 5">
    <name type="scientific">Solidesulfovibrio magneticus (strain ATCC 700980 / DSM 13731 / RS-1)</name>
    <name type="common">Desulfovibrio magneticus</name>
    <dbReference type="NCBI Taxonomy" id="573370"/>
    <lineage>
        <taxon>Bacteria</taxon>
        <taxon>Pseudomonadati</taxon>
        <taxon>Thermodesulfobacteriota</taxon>
        <taxon>Desulfovibrionia</taxon>
        <taxon>Desulfovibrionales</taxon>
        <taxon>Desulfovibrionaceae</taxon>
        <taxon>Solidesulfovibrio</taxon>
    </lineage>
</organism>
<feature type="domain" description="SHSP" evidence="3">
    <location>
        <begin position="40"/>
        <end position="152"/>
    </location>
</feature>
<dbReference type="CDD" id="cd06464">
    <property type="entry name" value="ACD_sHsps-like"/>
    <property type="match status" value="1"/>
</dbReference>
<dbReference type="InterPro" id="IPR002068">
    <property type="entry name" value="A-crystallin/Hsp20_dom"/>
</dbReference>
<dbReference type="InterPro" id="IPR031107">
    <property type="entry name" value="Small_HSP"/>
</dbReference>
<evidence type="ECO:0000313" key="4">
    <source>
        <dbReference type="EMBL" id="BAH75083.1"/>
    </source>
</evidence>
<dbReference type="AlphaFoldDB" id="C4XPA2"/>
<dbReference type="Pfam" id="PF00011">
    <property type="entry name" value="HSP20"/>
    <property type="match status" value="1"/>
</dbReference>
<evidence type="ECO:0000256" key="1">
    <source>
        <dbReference type="PROSITE-ProRule" id="PRU00285"/>
    </source>
</evidence>
<evidence type="ECO:0000259" key="3">
    <source>
        <dbReference type="PROSITE" id="PS01031"/>
    </source>
</evidence>
<accession>C4XPA2</accession>
<dbReference type="PROSITE" id="PS01031">
    <property type="entry name" value="SHSP"/>
    <property type="match status" value="1"/>
</dbReference>
<dbReference type="SUPFAM" id="SSF49764">
    <property type="entry name" value="HSP20-like chaperones"/>
    <property type="match status" value="1"/>
</dbReference>
<dbReference type="RefSeq" id="WP_015860288.1">
    <property type="nucleotide sequence ID" value="NC_012796.1"/>
</dbReference>
<dbReference type="EMBL" id="AP010904">
    <property type="protein sequence ID" value="BAH75083.1"/>
    <property type="molecule type" value="Genomic_DNA"/>
</dbReference>
<keyword evidence="4" id="KW-0346">Stress response</keyword>
<reference evidence="4 5" key="1">
    <citation type="journal article" date="2009" name="Genome Res.">
        <title>Whole genome sequence of Desulfovibrio magneticus strain RS-1 revealed common gene clusters in magnetotactic bacteria.</title>
        <authorList>
            <person name="Nakazawa H."/>
            <person name="Arakaki A."/>
            <person name="Narita-Yamada S."/>
            <person name="Yashiro I."/>
            <person name="Jinno K."/>
            <person name="Aoki N."/>
            <person name="Tsuruyama A."/>
            <person name="Okamura Y."/>
            <person name="Tanikawa S."/>
            <person name="Fujita N."/>
            <person name="Takeyama H."/>
            <person name="Matsunaga T."/>
        </authorList>
    </citation>
    <scope>NUCLEOTIDE SEQUENCE [LARGE SCALE GENOMIC DNA]</scope>
    <source>
        <strain evidence="5">ATCC 700980 / DSM 13731 / RS-1</strain>
    </source>
</reference>
<dbReference type="HOGENOM" id="CLU_046737_12_4_7"/>
<keyword evidence="5" id="KW-1185">Reference proteome</keyword>
<dbReference type="KEGG" id="dma:DMR_15920"/>
<dbReference type="STRING" id="573370.DMR_15920"/>
<gene>
    <name evidence="4" type="ordered locus">DMR_15920</name>
</gene>
<dbReference type="eggNOG" id="COG0071">
    <property type="taxonomic scope" value="Bacteria"/>
</dbReference>
<dbReference type="Gene3D" id="2.60.40.790">
    <property type="match status" value="1"/>
</dbReference>
<evidence type="ECO:0000313" key="5">
    <source>
        <dbReference type="Proteomes" id="UP000009071"/>
    </source>
</evidence>
<sequence>MFKHLLPRLRERSVAVRRPASLADLMEDFWREPATALGPLFRDMAYPAVDVSEAEGVVTVKAELPGLDPKDVTLTVENDVLILRGEKKFEGEEKKDDYHRIERAYGSFSRVIPLPGKVKEAEAKANFDKGVLTVTLPRDAEAAARSIPIQQS</sequence>
<dbReference type="InterPro" id="IPR008978">
    <property type="entry name" value="HSP20-like_chaperone"/>
</dbReference>
<proteinExistence type="inferred from homology"/>
<dbReference type="OrthoDB" id="9811615at2"/>